<keyword evidence="8" id="KW-1185">Reference proteome</keyword>
<dbReference type="Gene3D" id="1.10.8.270">
    <property type="entry name" value="putative rabgap domain of human tbc1 domain family member 14 like domains"/>
    <property type="match status" value="1"/>
</dbReference>
<dbReference type="Pfam" id="PF01363">
    <property type="entry name" value="FYVE"/>
    <property type="match status" value="1"/>
</dbReference>
<keyword evidence="1" id="KW-0479">Metal-binding</keyword>
<evidence type="ECO:0000313" key="8">
    <source>
        <dbReference type="Proteomes" id="UP000481153"/>
    </source>
</evidence>
<evidence type="ECO:0000256" key="2">
    <source>
        <dbReference type="ARBA" id="ARBA00022771"/>
    </source>
</evidence>
<protein>
    <recommendedName>
        <fullName evidence="9">FYVE-type domain-containing protein</fullName>
    </recommendedName>
</protein>
<dbReference type="PROSITE" id="PS50178">
    <property type="entry name" value="ZF_FYVE"/>
    <property type="match status" value="1"/>
</dbReference>
<dbReference type="Gene3D" id="1.10.472.80">
    <property type="entry name" value="Ypt/Rab-GAP domain of gyp1p, domain 3"/>
    <property type="match status" value="1"/>
</dbReference>
<dbReference type="InterPro" id="IPR035969">
    <property type="entry name" value="Rab-GAP_TBC_sf"/>
</dbReference>
<evidence type="ECO:0000259" key="5">
    <source>
        <dbReference type="PROSITE" id="PS50086"/>
    </source>
</evidence>
<dbReference type="Pfam" id="PF00566">
    <property type="entry name" value="RabGAP-TBC"/>
    <property type="match status" value="1"/>
</dbReference>
<sequence>MQPMRPRNLSLGSCSSTSSVFSVKSVHGDAKLVAGALWVPDAASDDCMVCHTAFSAFRRKHHCRNCGALVCGSCSKGRLRFDGNEHKSRVCDICQRSDLPPRFWEEWTWSIELLRADCRTSLWWSYVMKRRQLPPVIPSLEDIETRGDRSKSLPHESGNKRMQDLQQIQLDIERTFNMPRQRGLASDGVRTQSKDVTAWKHALHRVLKAYALHNPTVGYCQGMDYVAAVLLFGSKWDCSYAFRLLYVLLEVYGLKGIYAPGLPILNARFYQLDELIHMHLPDLHDHMVDHQMHPNVYASGWIMTLFANFHVLAPRVVLRFFDFFFSKGWKSFFRVCLAILSMAKCQLMLAQNTVSLLEILHEMHNIVPETDEKIQIFFSMAMSFKVTNSMLMALEEQFSRSSNGGTYLDEDLMEHTT</sequence>
<dbReference type="InterPro" id="IPR000306">
    <property type="entry name" value="Znf_FYVE"/>
</dbReference>
<keyword evidence="3" id="KW-0862">Zinc</keyword>
<feature type="domain" description="Rab-GAP TBC" evidence="5">
    <location>
        <begin position="113"/>
        <end position="328"/>
    </location>
</feature>
<evidence type="ECO:0000259" key="6">
    <source>
        <dbReference type="PROSITE" id="PS50178"/>
    </source>
</evidence>
<evidence type="ECO:0000256" key="1">
    <source>
        <dbReference type="ARBA" id="ARBA00022723"/>
    </source>
</evidence>
<dbReference type="GO" id="GO:0005096">
    <property type="term" value="F:GTPase activator activity"/>
    <property type="evidence" value="ECO:0007669"/>
    <property type="project" value="TreeGrafter"/>
</dbReference>
<keyword evidence="2 4" id="KW-0863">Zinc-finger</keyword>
<dbReference type="PANTHER" id="PTHR47219">
    <property type="entry name" value="RAB GTPASE-ACTIVATING PROTEIN 1-LIKE"/>
    <property type="match status" value="1"/>
</dbReference>
<dbReference type="InterPro" id="IPR000195">
    <property type="entry name" value="Rab-GAP-TBC_dom"/>
</dbReference>
<dbReference type="PANTHER" id="PTHR47219:SF9">
    <property type="entry name" value="GTPASE ACTIVATING PROTEIN AND CENTROSOME-ASSOCIATED, ISOFORM B"/>
    <property type="match status" value="1"/>
</dbReference>
<feature type="domain" description="FYVE-type" evidence="6">
    <location>
        <begin position="41"/>
        <end position="94"/>
    </location>
</feature>
<dbReference type="InterPro" id="IPR013083">
    <property type="entry name" value="Znf_RING/FYVE/PHD"/>
</dbReference>
<dbReference type="SMART" id="SM00064">
    <property type="entry name" value="FYVE"/>
    <property type="match status" value="1"/>
</dbReference>
<dbReference type="InterPro" id="IPR050302">
    <property type="entry name" value="Rab_GAP_TBC_domain"/>
</dbReference>
<organism evidence="7 8">
    <name type="scientific">Aphanomyces euteiches</name>
    <dbReference type="NCBI Taxonomy" id="100861"/>
    <lineage>
        <taxon>Eukaryota</taxon>
        <taxon>Sar</taxon>
        <taxon>Stramenopiles</taxon>
        <taxon>Oomycota</taxon>
        <taxon>Saprolegniomycetes</taxon>
        <taxon>Saprolegniales</taxon>
        <taxon>Verrucalvaceae</taxon>
        <taxon>Aphanomyces</taxon>
    </lineage>
</organism>
<dbReference type="InterPro" id="IPR011011">
    <property type="entry name" value="Znf_FYVE_PHD"/>
</dbReference>
<evidence type="ECO:0000256" key="3">
    <source>
        <dbReference type="ARBA" id="ARBA00022833"/>
    </source>
</evidence>
<reference evidence="7 8" key="1">
    <citation type="submission" date="2019-07" db="EMBL/GenBank/DDBJ databases">
        <title>Genomics analysis of Aphanomyces spp. identifies a new class of oomycete effector associated with host adaptation.</title>
        <authorList>
            <person name="Gaulin E."/>
        </authorList>
    </citation>
    <scope>NUCLEOTIDE SEQUENCE [LARGE SCALE GENOMIC DNA]</scope>
    <source>
        <strain evidence="7 8">ATCC 201684</strain>
    </source>
</reference>
<dbReference type="SUPFAM" id="SSF47923">
    <property type="entry name" value="Ypt/Rab-GAP domain of gyp1p"/>
    <property type="match status" value="2"/>
</dbReference>
<dbReference type="VEuPathDB" id="FungiDB:AeMF1_009389"/>
<dbReference type="EMBL" id="VJMJ01000029">
    <property type="protein sequence ID" value="KAF0742262.1"/>
    <property type="molecule type" value="Genomic_DNA"/>
</dbReference>
<dbReference type="Proteomes" id="UP000481153">
    <property type="component" value="Unassembled WGS sequence"/>
</dbReference>
<dbReference type="InterPro" id="IPR017455">
    <property type="entry name" value="Znf_FYVE-rel"/>
</dbReference>
<evidence type="ECO:0000256" key="4">
    <source>
        <dbReference type="PROSITE-ProRule" id="PRU00091"/>
    </source>
</evidence>
<comment type="caution">
    <text evidence="7">The sequence shown here is derived from an EMBL/GenBank/DDBJ whole genome shotgun (WGS) entry which is preliminary data.</text>
</comment>
<evidence type="ECO:0008006" key="9">
    <source>
        <dbReference type="Google" id="ProtNLM"/>
    </source>
</evidence>
<dbReference type="SMART" id="SM00164">
    <property type="entry name" value="TBC"/>
    <property type="match status" value="1"/>
</dbReference>
<dbReference type="SUPFAM" id="SSF57903">
    <property type="entry name" value="FYVE/PHD zinc finger"/>
    <property type="match status" value="1"/>
</dbReference>
<name>A0A6G0XP63_9STRA</name>
<gene>
    <name evidence="7" type="ORF">Ae201684_002666</name>
</gene>
<dbReference type="AlphaFoldDB" id="A0A6G0XP63"/>
<dbReference type="GO" id="GO:0031267">
    <property type="term" value="F:small GTPase binding"/>
    <property type="evidence" value="ECO:0007669"/>
    <property type="project" value="TreeGrafter"/>
</dbReference>
<dbReference type="PROSITE" id="PS50086">
    <property type="entry name" value="TBC_RABGAP"/>
    <property type="match status" value="1"/>
</dbReference>
<proteinExistence type="predicted"/>
<dbReference type="Gene3D" id="3.30.40.10">
    <property type="entry name" value="Zinc/RING finger domain, C3HC4 (zinc finger)"/>
    <property type="match status" value="1"/>
</dbReference>
<accession>A0A6G0XP63</accession>
<evidence type="ECO:0000313" key="7">
    <source>
        <dbReference type="EMBL" id="KAF0742262.1"/>
    </source>
</evidence>
<dbReference type="GO" id="GO:0008270">
    <property type="term" value="F:zinc ion binding"/>
    <property type="evidence" value="ECO:0007669"/>
    <property type="project" value="UniProtKB-KW"/>
</dbReference>